<evidence type="ECO:0000256" key="1">
    <source>
        <dbReference type="ARBA" id="ARBA00022553"/>
    </source>
</evidence>
<dbReference type="InterPro" id="IPR029787">
    <property type="entry name" value="Nucleotide_cyclase"/>
</dbReference>
<dbReference type="InterPro" id="IPR039420">
    <property type="entry name" value="WalR-like"/>
</dbReference>
<dbReference type="FunFam" id="3.40.50.2300:FF:000001">
    <property type="entry name" value="DNA-binding response regulator PhoB"/>
    <property type="match status" value="1"/>
</dbReference>
<dbReference type="AlphaFoldDB" id="A0A7R7DPY2"/>
<evidence type="ECO:0000256" key="5">
    <source>
        <dbReference type="ARBA" id="ARBA00023163"/>
    </source>
</evidence>
<evidence type="ECO:0000256" key="6">
    <source>
        <dbReference type="PROSITE-ProRule" id="PRU00169"/>
    </source>
</evidence>
<evidence type="ECO:0000256" key="4">
    <source>
        <dbReference type="ARBA" id="ARBA00023125"/>
    </source>
</evidence>
<keyword evidence="5" id="KW-0804">Transcription</keyword>
<dbReference type="GO" id="GO:0006355">
    <property type="term" value="P:regulation of DNA-templated transcription"/>
    <property type="evidence" value="ECO:0007669"/>
    <property type="project" value="TreeGrafter"/>
</dbReference>
<gene>
    <name evidence="9" type="ORF">Athai_30940</name>
</gene>
<dbReference type="Gene3D" id="3.40.50.2300">
    <property type="match status" value="1"/>
</dbReference>
<evidence type="ECO:0000259" key="8">
    <source>
        <dbReference type="PROSITE" id="PS50887"/>
    </source>
</evidence>
<keyword evidence="3" id="KW-0805">Transcription regulation</keyword>
<feature type="modified residue" description="4-aspartylphosphate" evidence="6">
    <location>
        <position position="60"/>
    </location>
</feature>
<dbReference type="Gene3D" id="3.30.70.270">
    <property type="match status" value="1"/>
</dbReference>
<keyword evidence="1 6" id="KW-0597">Phosphoprotein</keyword>
<dbReference type="InterPro" id="IPR001789">
    <property type="entry name" value="Sig_transdc_resp-reg_receiver"/>
</dbReference>
<keyword evidence="10" id="KW-1185">Reference proteome</keyword>
<accession>A0A7R7DPY2</accession>
<dbReference type="PROSITE" id="PS50110">
    <property type="entry name" value="RESPONSE_REGULATORY"/>
    <property type="match status" value="1"/>
</dbReference>
<dbReference type="InterPro" id="IPR000160">
    <property type="entry name" value="GGDEF_dom"/>
</dbReference>
<feature type="domain" description="GGDEF" evidence="8">
    <location>
        <begin position="160"/>
        <end position="314"/>
    </location>
</feature>
<dbReference type="CDD" id="cd01949">
    <property type="entry name" value="GGDEF"/>
    <property type="match status" value="1"/>
</dbReference>
<evidence type="ECO:0000256" key="3">
    <source>
        <dbReference type="ARBA" id="ARBA00023015"/>
    </source>
</evidence>
<dbReference type="PANTHER" id="PTHR48111">
    <property type="entry name" value="REGULATOR OF RPOS"/>
    <property type="match status" value="1"/>
</dbReference>
<dbReference type="GO" id="GO:0000976">
    <property type="term" value="F:transcription cis-regulatory region binding"/>
    <property type="evidence" value="ECO:0007669"/>
    <property type="project" value="TreeGrafter"/>
</dbReference>
<dbReference type="Pfam" id="PF00072">
    <property type="entry name" value="Response_reg"/>
    <property type="match status" value="1"/>
</dbReference>
<dbReference type="Proteomes" id="UP000611640">
    <property type="component" value="Chromosome"/>
</dbReference>
<dbReference type="PROSITE" id="PS50887">
    <property type="entry name" value="GGDEF"/>
    <property type="match status" value="1"/>
</dbReference>
<dbReference type="EMBL" id="AP023355">
    <property type="protein sequence ID" value="BCJ35591.1"/>
    <property type="molecule type" value="Genomic_DNA"/>
</dbReference>
<feature type="domain" description="Response regulatory" evidence="7">
    <location>
        <begin position="11"/>
        <end position="127"/>
    </location>
</feature>
<organism evidence="9 10">
    <name type="scientific">Actinocatenispora thailandica</name>
    <dbReference type="NCBI Taxonomy" id="227318"/>
    <lineage>
        <taxon>Bacteria</taxon>
        <taxon>Bacillati</taxon>
        <taxon>Actinomycetota</taxon>
        <taxon>Actinomycetes</taxon>
        <taxon>Micromonosporales</taxon>
        <taxon>Micromonosporaceae</taxon>
        <taxon>Actinocatenispora</taxon>
    </lineage>
</organism>
<dbReference type="NCBIfam" id="TIGR00254">
    <property type="entry name" value="GGDEF"/>
    <property type="match status" value="1"/>
</dbReference>
<proteinExistence type="predicted"/>
<dbReference type="InterPro" id="IPR043128">
    <property type="entry name" value="Rev_trsase/Diguanyl_cyclase"/>
</dbReference>
<dbReference type="RefSeq" id="WP_239156955.1">
    <property type="nucleotide sequence ID" value="NZ_AP023355.1"/>
</dbReference>
<evidence type="ECO:0000259" key="7">
    <source>
        <dbReference type="PROSITE" id="PS50110"/>
    </source>
</evidence>
<evidence type="ECO:0000313" key="10">
    <source>
        <dbReference type="Proteomes" id="UP000611640"/>
    </source>
</evidence>
<dbReference type="GO" id="GO:0005829">
    <property type="term" value="C:cytosol"/>
    <property type="evidence" value="ECO:0007669"/>
    <property type="project" value="TreeGrafter"/>
</dbReference>
<evidence type="ECO:0008006" key="11">
    <source>
        <dbReference type="Google" id="ProtNLM"/>
    </source>
</evidence>
<dbReference type="PANTHER" id="PTHR48111:SF21">
    <property type="entry name" value="DNA-BINDING DUAL MASTER TRANSCRIPTIONAL REGULATOR RPAA"/>
    <property type="match status" value="1"/>
</dbReference>
<sequence length="331" mass="36079">MTEHRSAGPGRVLVVDDDPDIVRFVEMNLRFEGFEVAVAADGVQALAEIARHRPDLVLLDVMMPELDGVEVTRRIRADPLTAGLPVIMLTAKGLGADRVAGLTAGADDYIIKPFDTLELVARVRSTLRRNREVREASPLTGLPGNTRILREIAARVRRDDRFALCYVDIDRFKSVNDAYGFVRGDEFISLLAHVLYEAVTAAGTPVPFLGHVGGDDFLVLCLPGQVEAITEHAIAAFEAGVVELYDPADAAAGHLRLPDRRREIHTFPLVTLSIGVASSQHRRFGDPREVVAVATEMKQVAKSRPGSYVAVDRRRNRVEAAGAEPPPSGPQ</sequence>
<dbReference type="SUPFAM" id="SSF55073">
    <property type="entry name" value="Nucleotide cyclase"/>
    <property type="match status" value="1"/>
</dbReference>
<dbReference type="Pfam" id="PF00990">
    <property type="entry name" value="GGDEF"/>
    <property type="match status" value="1"/>
</dbReference>
<dbReference type="SMART" id="SM00267">
    <property type="entry name" value="GGDEF"/>
    <property type="match status" value="1"/>
</dbReference>
<keyword evidence="4" id="KW-0238">DNA-binding</keyword>
<evidence type="ECO:0000256" key="2">
    <source>
        <dbReference type="ARBA" id="ARBA00023012"/>
    </source>
</evidence>
<dbReference type="KEGG" id="atl:Athai_30940"/>
<dbReference type="SUPFAM" id="SSF52172">
    <property type="entry name" value="CheY-like"/>
    <property type="match status" value="1"/>
</dbReference>
<dbReference type="GO" id="GO:0000156">
    <property type="term" value="F:phosphorelay response regulator activity"/>
    <property type="evidence" value="ECO:0007669"/>
    <property type="project" value="TreeGrafter"/>
</dbReference>
<dbReference type="SMART" id="SM00448">
    <property type="entry name" value="REC"/>
    <property type="match status" value="1"/>
</dbReference>
<protein>
    <recommendedName>
        <fullName evidence="11">Response regulator</fullName>
    </recommendedName>
</protein>
<reference evidence="9 10" key="1">
    <citation type="submission" date="2020-08" db="EMBL/GenBank/DDBJ databases">
        <title>Whole genome shotgun sequence of Actinocatenispora thailandica NBRC 105041.</title>
        <authorList>
            <person name="Komaki H."/>
            <person name="Tamura T."/>
        </authorList>
    </citation>
    <scope>NUCLEOTIDE SEQUENCE [LARGE SCALE GENOMIC DNA]</scope>
    <source>
        <strain evidence="9 10">NBRC 105041</strain>
    </source>
</reference>
<name>A0A7R7DPY2_9ACTN</name>
<keyword evidence="2" id="KW-0902">Two-component regulatory system</keyword>
<dbReference type="GO" id="GO:0032993">
    <property type="term" value="C:protein-DNA complex"/>
    <property type="evidence" value="ECO:0007669"/>
    <property type="project" value="TreeGrafter"/>
</dbReference>
<dbReference type="InterPro" id="IPR011006">
    <property type="entry name" value="CheY-like_superfamily"/>
</dbReference>
<evidence type="ECO:0000313" key="9">
    <source>
        <dbReference type="EMBL" id="BCJ35591.1"/>
    </source>
</evidence>